<reference evidence="2 3" key="1">
    <citation type="journal article" date="2014" name="PLoS ONE">
        <title>Genome Information of Methylobacterium oryzae, a Plant-Probiotic Methylotroph in the Phyllosphere.</title>
        <authorList>
            <person name="Kwak M.J."/>
            <person name="Jeong H."/>
            <person name="Madhaiyan M."/>
            <person name="Lee Y."/>
            <person name="Sa T.M."/>
            <person name="Oh T.K."/>
            <person name="Kim J.F."/>
        </authorList>
    </citation>
    <scope>NUCLEOTIDE SEQUENCE [LARGE SCALE GENOMIC DNA]</scope>
    <source>
        <strain evidence="2 3">CBMB20</strain>
    </source>
</reference>
<evidence type="ECO:0000313" key="2">
    <source>
        <dbReference type="EMBL" id="AIQ91145.1"/>
    </source>
</evidence>
<keyword evidence="3" id="KW-1185">Reference proteome</keyword>
<dbReference type="HOGENOM" id="CLU_160476_0_0_5"/>
<accession>A0A089NX41</accession>
<dbReference type="Proteomes" id="UP000029492">
    <property type="component" value="Chromosome"/>
</dbReference>
<dbReference type="eggNOG" id="ENOG50310BY">
    <property type="taxonomic scope" value="Bacteria"/>
</dbReference>
<evidence type="ECO:0000256" key="1">
    <source>
        <dbReference type="SAM" id="Phobius"/>
    </source>
</evidence>
<keyword evidence="1" id="KW-0472">Membrane</keyword>
<gene>
    <name evidence="2" type="ORF">MOC_3390</name>
</gene>
<feature type="transmembrane region" description="Helical" evidence="1">
    <location>
        <begin position="18"/>
        <end position="39"/>
    </location>
</feature>
<feature type="transmembrane region" description="Helical" evidence="1">
    <location>
        <begin position="74"/>
        <end position="99"/>
    </location>
</feature>
<evidence type="ECO:0000313" key="3">
    <source>
        <dbReference type="Proteomes" id="UP000029492"/>
    </source>
</evidence>
<dbReference type="EMBL" id="CP003811">
    <property type="protein sequence ID" value="AIQ91145.1"/>
    <property type="molecule type" value="Genomic_DNA"/>
</dbReference>
<protein>
    <submittedName>
        <fullName evidence="2">Protein of unassigned function</fullName>
    </submittedName>
</protein>
<name>A0A089NX41_9HYPH</name>
<dbReference type="AlphaFoldDB" id="A0A089NX41"/>
<keyword evidence="1" id="KW-1133">Transmembrane helix</keyword>
<keyword evidence="1" id="KW-0812">Transmembrane</keyword>
<organism evidence="2 3">
    <name type="scientific">Methylobacterium oryzae CBMB20</name>
    <dbReference type="NCBI Taxonomy" id="693986"/>
    <lineage>
        <taxon>Bacteria</taxon>
        <taxon>Pseudomonadati</taxon>
        <taxon>Pseudomonadota</taxon>
        <taxon>Alphaproteobacteria</taxon>
        <taxon>Hyphomicrobiales</taxon>
        <taxon>Methylobacteriaceae</taxon>
        <taxon>Methylobacterium</taxon>
    </lineage>
</organism>
<sequence length="123" mass="13551">MSALETGRPDRSRRRLRVILILMVVAWLPALPFAAGAALTSLTGCQVNEANTYPCPVAGHDIGELLYGLMMTGWVLIAFLPFMALTLLLAAGQGLLMLVGAWRRRGETRHETHDRPRHDFRGG</sequence>
<dbReference type="KEGG" id="mor:MOC_3390"/>
<proteinExistence type="predicted"/>